<dbReference type="EMBL" id="JACVVK020000004">
    <property type="protein sequence ID" value="KAK7507677.1"/>
    <property type="molecule type" value="Genomic_DNA"/>
</dbReference>
<dbReference type="AlphaFoldDB" id="A0ABD0M7L8"/>
<keyword evidence="3" id="KW-1185">Reference proteome</keyword>
<feature type="region of interest" description="Disordered" evidence="1">
    <location>
        <begin position="126"/>
        <end position="235"/>
    </location>
</feature>
<dbReference type="PANTHER" id="PTHR31097">
    <property type="entry name" value="SI:DKEY-276J7.1"/>
    <property type="match status" value="1"/>
</dbReference>
<reference evidence="2 3" key="1">
    <citation type="journal article" date="2023" name="Sci. Data">
        <title>Genome assembly of the Korean intertidal mud-creeper Batillaria attramentaria.</title>
        <authorList>
            <person name="Patra A.K."/>
            <person name="Ho P.T."/>
            <person name="Jun S."/>
            <person name="Lee S.J."/>
            <person name="Kim Y."/>
            <person name="Won Y.J."/>
        </authorList>
    </citation>
    <scope>NUCLEOTIDE SEQUENCE [LARGE SCALE GENOMIC DNA]</scope>
    <source>
        <strain evidence="2">Wonlab-2016</strain>
    </source>
</reference>
<evidence type="ECO:0000313" key="3">
    <source>
        <dbReference type="Proteomes" id="UP001519460"/>
    </source>
</evidence>
<organism evidence="2 3">
    <name type="scientific">Batillaria attramentaria</name>
    <dbReference type="NCBI Taxonomy" id="370345"/>
    <lineage>
        <taxon>Eukaryota</taxon>
        <taxon>Metazoa</taxon>
        <taxon>Spiralia</taxon>
        <taxon>Lophotrochozoa</taxon>
        <taxon>Mollusca</taxon>
        <taxon>Gastropoda</taxon>
        <taxon>Caenogastropoda</taxon>
        <taxon>Sorbeoconcha</taxon>
        <taxon>Cerithioidea</taxon>
        <taxon>Batillariidae</taxon>
        <taxon>Batillaria</taxon>
    </lineage>
</organism>
<dbReference type="InterPro" id="IPR040247">
    <property type="entry name" value="DUF5524"/>
</dbReference>
<name>A0ABD0M7L8_9CAEN</name>
<feature type="compositionally biased region" description="Basic and acidic residues" evidence="1">
    <location>
        <begin position="248"/>
        <end position="264"/>
    </location>
</feature>
<evidence type="ECO:0000313" key="2">
    <source>
        <dbReference type="EMBL" id="KAK7507677.1"/>
    </source>
</evidence>
<dbReference type="Pfam" id="PF17662">
    <property type="entry name" value="DUF5524"/>
    <property type="match status" value="1"/>
</dbReference>
<feature type="compositionally biased region" description="Polar residues" evidence="1">
    <location>
        <begin position="276"/>
        <end position="289"/>
    </location>
</feature>
<feature type="compositionally biased region" description="Basic and acidic residues" evidence="1">
    <location>
        <begin position="290"/>
        <end position="321"/>
    </location>
</feature>
<dbReference type="Proteomes" id="UP001519460">
    <property type="component" value="Unassembled WGS sequence"/>
</dbReference>
<feature type="compositionally biased region" description="Polar residues" evidence="1">
    <location>
        <begin position="327"/>
        <end position="337"/>
    </location>
</feature>
<proteinExistence type="predicted"/>
<feature type="compositionally biased region" description="Basic and acidic residues" evidence="1">
    <location>
        <begin position="161"/>
        <end position="178"/>
    </location>
</feature>
<accession>A0ABD0M7L8</accession>
<gene>
    <name evidence="2" type="ORF">BaRGS_00001612</name>
</gene>
<evidence type="ECO:0000256" key="1">
    <source>
        <dbReference type="SAM" id="MobiDB-lite"/>
    </source>
</evidence>
<sequence>MASMNQKPSEAGWFYHAPVRATQREPVGAPPPSQIPMLGQAEVLEKEEPREMVFRDTDTKYIRLAKMGGRKDLLTIQPNSSEKKQAVPYPRSEWFYLEDNALEEKEQKQREQEQWQFLLPEYMVHQSYQAGQTDQPEPEMTGKPMRRAPYATSNEQSSFYEDGHSLTDKTVKIPETKRPGYGVRSAKGPTAAVKKQQPPKVERAKPISSQKQAEKPRPRYPSMPSEKEEPVSMSKLLSNAYDAEWHEKLQKWHEKQGEHLERGKGAAKTEGPVRSEYNNNYSKPTSSTSHRGDTHRRPSGSKTDKTPAAKKEEEKPKEPFKLSKFKNVQSRISTHQSPEVLAAVGN</sequence>
<feature type="compositionally biased region" description="Polar residues" evidence="1">
    <location>
        <begin position="126"/>
        <end position="135"/>
    </location>
</feature>
<protein>
    <submittedName>
        <fullName evidence="2">Uncharacterized protein</fullName>
    </submittedName>
</protein>
<dbReference type="PANTHER" id="PTHR31097:SF2">
    <property type="entry name" value="CHROMOSOME 7 OPEN READING FRAME 57"/>
    <property type="match status" value="1"/>
</dbReference>
<comment type="caution">
    <text evidence="2">The sequence shown here is derived from an EMBL/GenBank/DDBJ whole genome shotgun (WGS) entry which is preliminary data.</text>
</comment>
<feature type="region of interest" description="Disordered" evidence="1">
    <location>
        <begin position="248"/>
        <end position="346"/>
    </location>
</feature>